<evidence type="ECO:0000313" key="1">
    <source>
        <dbReference type="EMBL" id="GGM52123.1"/>
    </source>
</evidence>
<name>A0ABQ2H8N4_9PORP</name>
<dbReference type="InterPro" id="IPR053139">
    <property type="entry name" value="Surface_bspA-like"/>
</dbReference>
<dbReference type="PROSITE" id="PS51257">
    <property type="entry name" value="PROKAR_LIPOPROTEIN"/>
    <property type="match status" value="1"/>
</dbReference>
<organism evidence="1 2">
    <name type="scientific">Porphyromonas pasteri</name>
    <dbReference type="NCBI Taxonomy" id="1583331"/>
    <lineage>
        <taxon>Bacteria</taxon>
        <taxon>Pseudomonadati</taxon>
        <taxon>Bacteroidota</taxon>
        <taxon>Bacteroidia</taxon>
        <taxon>Bacteroidales</taxon>
        <taxon>Porphyromonadaceae</taxon>
        <taxon>Porphyromonas</taxon>
    </lineage>
</organism>
<accession>A0ABQ2H8N4</accession>
<comment type="caution">
    <text evidence="1">The sequence shown here is derived from an EMBL/GenBank/DDBJ whole genome shotgun (WGS) entry which is preliminary data.</text>
</comment>
<proteinExistence type="predicted"/>
<dbReference type="EMBL" id="BMPU01000002">
    <property type="protein sequence ID" value="GGM52123.1"/>
    <property type="molecule type" value="Genomic_DNA"/>
</dbReference>
<dbReference type="Proteomes" id="UP000653477">
    <property type="component" value="Unassembled WGS sequence"/>
</dbReference>
<sequence>MIKKFLPLALTLTLGLASCSKTDTPVVPQSGITITSGVLSAYPEKEIAATGLVSLPEVTEISAKVFEGYKTLKTVKAPKLTKIGDAAFKGSALTSLELGATVPTTSDNAFEGTSEEKDLIVPADKVADFADFAKKHHFKTINGAPIPGTEIEIKDGVLVTYPIDKTPADGIVTLEATVTEIADGVFLDNTKLTAIHAPGVKKIGKAAFKNCSALMTVDFGGAQRPPLAIDETDKTYGTAEDAFWGTPEEKVLVFDESKSPNFLQYFEFIARHHFAKLDGITIPESLDGKYFKVKGGVLTDITSAGQSYLAGQGRNGVLVLPSSITRIDNSVFTQRFQNFKAIYAEGVTEVGSFAFNETGSLNFAHLPKLKKLGEAVFTDNASLTAVNFPLLEEIGDVCFTGGANFSGNGLKITYVSIPAAKKIGSGAFHGNYKHSGVTFILGAQPEVNTKAYEDYPQEGFVAFGQLKSPVLYVTPEHLKTYTLTDGKWHGFTVKELK</sequence>
<evidence type="ECO:0008006" key="3">
    <source>
        <dbReference type="Google" id="ProtNLM"/>
    </source>
</evidence>
<dbReference type="PANTHER" id="PTHR45661:SF3">
    <property type="entry name" value="IG-LIKE DOMAIN-CONTAINING PROTEIN"/>
    <property type="match status" value="1"/>
</dbReference>
<protein>
    <recommendedName>
        <fullName evidence="3">Leucine-rich repeat domain-containing protein</fullName>
    </recommendedName>
</protein>
<dbReference type="InterPro" id="IPR032675">
    <property type="entry name" value="LRR_dom_sf"/>
</dbReference>
<dbReference type="PANTHER" id="PTHR45661">
    <property type="entry name" value="SURFACE ANTIGEN"/>
    <property type="match status" value="1"/>
</dbReference>
<reference evidence="2" key="1">
    <citation type="journal article" date="2019" name="Int. J. Syst. Evol. Microbiol.">
        <title>The Global Catalogue of Microorganisms (GCM) 10K type strain sequencing project: providing services to taxonomists for standard genome sequencing and annotation.</title>
        <authorList>
            <consortium name="The Broad Institute Genomics Platform"/>
            <consortium name="The Broad Institute Genome Sequencing Center for Infectious Disease"/>
            <person name="Wu L."/>
            <person name="Ma J."/>
        </authorList>
    </citation>
    <scope>NUCLEOTIDE SEQUENCE [LARGE SCALE GENOMIC DNA]</scope>
    <source>
        <strain evidence="2">JCM 30531</strain>
    </source>
</reference>
<gene>
    <name evidence="1" type="ORF">GCM10007088_08480</name>
</gene>
<dbReference type="Gene3D" id="3.80.10.10">
    <property type="entry name" value="Ribonuclease Inhibitor"/>
    <property type="match status" value="2"/>
</dbReference>
<dbReference type="RefSeq" id="WP_188807883.1">
    <property type="nucleotide sequence ID" value="NZ_BMPU01000002.1"/>
</dbReference>
<dbReference type="Pfam" id="PF13306">
    <property type="entry name" value="LRR_5"/>
    <property type="match status" value="3"/>
</dbReference>
<evidence type="ECO:0000313" key="2">
    <source>
        <dbReference type="Proteomes" id="UP000653477"/>
    </source>
</evidence>
<keyword evidence="2" id="KW-1185">Reference proteome</keyword>
<dbReference type="InterPro" id="IPR026906">
    <property type="entry name" value="LRR_5"/>
</dbReference>